<comment type="caution">
    <text evidence="7">The sequence shown here is derived from an EMBL/GenBank/DDBJ whole genome shotgun (WGS) entry which is preliminary data.</text>
</comment>
<gene>
    <name evidence="7" type="ORF">C4K88_05795</name>
</gene>
<feature type="binding site" evidence="4">
    <location>
        <position position="333"/>
    </location>
    <ligand>
        <name>S-adenosyl-L-methionine</name>
        <dbReference type="ChEBI" id="CHEBI:59789"/>
    </ligand>
</feature>
<evidence type="ECO:0000256" key="2">
    <source>
        <dbReference type="ARBA" id="ARBA00022679"/>
    </source>
</evidence>
<sequence length="471" mass="49964">MSDAVRASDPSTPEERPEHTSAPAPAGEPTESAEPAGPAVDLTAELTVGKAAHGGHFVARHEGRVVFVRHALPGERVRVRFTETDDAASFWRADVVEVLEASPARVAHPWPLADALKAAARGRAAVGGAEFGHIALDEQRRLKGAVFEEQLSRLASVDRPVTVEPAPGEAPDGLGWRTRAAFAVDRAGRLAMHLHRSHDVVPVREMPLAVAAVNDLRLWTLELTGIERVDVAVPSGGGEPLVLLVPAARASPRRVAAVASSIVGASVGVLDPESGQVRRLTGRTWLQESVLGLDYRVTGAGFWQIHRGAPEALVTAVLDGLRPAAGDHLADLYAGAGLFTVPLARAVGPEGSVLSVEGSPGTSRDAKRNLHGSEHVSIVQGRVDAVLGRWAEPLDGVLLDPPRAGAGRKVVRQIVEARPRVVGYVSCDPASFARDLGYFLAAGWSLDTLRVFDLYPHTHHMESFARLTPPA</sequence>
<dbReference type="PANTHER" id="PTHR11061">
    <property type="entry name" value="RNA M5U METHYLTRANSFERASE"/>
    <property type="match status" value="1"/>
</dbReference>
<feature type="region of interest" description="Disordered" evidence="5">
    <location>
        <begin position="1"/>
        <end position="36"/>
    </location>
</feature>
<dbReference type="InterPro" id="IPR002792">
    <property type="entry name" value="TRAM_dom"/>
</dbReference>
<dbReference type="InterPro" id="IPR012340">
    <property type="entry name" value="NA-bd_OB-fold"/>
</dbReference>
<dbReference type="PANTHER" id="PTHR11061:SF30">
    <property type="entry name" value="TRNA (URACIL(54)-C(5))-METHYLTRANSFERASE"/>
    <property type="match status" value="1"/>
</dbReference>
<dbReference type="Gene3D" id="2.40.50.140">
    <property type="entry name" value="Nucleic acid-binding proteins"/>
    <property type="match status" value="1"/>
</dbReference>
<feature type="binding site" evidence="4">
    <location>
        <position position="357"/>
    </location>
    <ligand>
        <name>S-adenosyl-L-methionine</name>
        <dbReference type="ChEBI" id="CHEBI:59789"/>
    </ligand>
</feature>
<dbReference type="AlphaFoldDB" id="A0A2S5J047"/>
<dbReference type="RefSeq" id="WP_104120665.1">
    <property type="nucleotide sequence ID" value="NZ_PRKW01000002.1"/>
</dbReference>
<feature type="domain" description="TRAM" evidence="6">
    <location>
        <begin position="33"/>
        <end position="97"/>
    </location>
</feature>
<feature type="binding site" evidence="4">
    <location>
        <position position="400"/>
    </location>
    <ligand>
        <name>S-adenosyl-L-methionine</name>
        <dbReference type="ChEBI" id="CHEBI:59789"/>
    </ligand>
</feature>
<evidence type="ECO:0000313" key="7">
    <source>
        <dbReference type="EMBL" id="PPB50175.1"/>
    </source>
</evidence>
<dbReference type="Gene3D" id="2.40.50.1070">
    <property type="match status" value="1"/>
</dbReference>
<dbReference type="SUPFAM" id="SSF50249">
    <property type="entry name" value="Nucleic acid-binding proteins"/>
    <property type="match status" value="1"/>
</dbReference>
<evidence type="ECO:0000256" key="1">
    <source>
        <dbReference type="ARBA" id="ARBA00022603"/>
    </source>
</evidence>
<name>A0A2S5J047_9MICC</name>
<keyword evidence="8" id="KW-1185">Reference proteome</keyword>
<dbReference type="SUPFAM" id="SSF53335">
    <property type="entry name" value="S-adenosyl-L-methionine-dependent methyltransferases"/>
    <property type="match status" value="1"/>
</dbReference>
<evidence type="ECO:0000256" key="4">
    <source>
        <dbReference type="PROSITE-ProRule" id="PRU01024"/>
    </source>
</evidence>
<dbReference type="Proteomes" id="UP000239297">
    <property type="component" value="Unassembled WGS sequence"/>
</dbReference>
<dbReference type="Pfam" id="PF01938">
    <property type="entry name" value="TRAM"/>
    <property type="match status" value="1"/>
</dbReference>
<evidence type="ECO:0000256" key="3">
    <source>
        <dbReference type="ARBA" id="ARBA00022691"/>
    </source>
</evidence>
<feature type="binding site" evidence="4">
    <location>
        <position position="304"/>
    </location>
    <ligand>
        <name>S-adenosyl-L-methionine</name>
        <dbReference type="ChEBI" id="CHEBI:59789"/>
    </ligand>
</feature>
<proteinExistence type="inferred from homology"/>
<feature type="active site" description="Nucleophile" evidence="4">
    <location>
        <position position="427"/>
    </location>
</feature>
<dbReference type="GO" id="GO:0070475">
    <property type="term" value="P:rRNA base methylation"/>
    <property type="evidence" value="ECO:0007669"/>
    <property type="project" value="TreeGrafter"/>
</dbReference>
<dbReference type="GO" id="GO:0070041">
    <property type="term" value="F:rRNA (uridine-C5-)-methyltransferase activity"/>
    <property type="evidence" value="ECO:0007669"/>
    <property type="project" value="TreeGrafter"/>
</dbReference>
<evidence type="ECO:0000313" key="8">
    <source>
        <dbReference type="Proteomes" id="UP000239297"/>
    </source>
</evidence>
<dbReference type="CDD" id="cd02440">
    <property type="entry name" value="AdoMet_MTases"/>
    <property type="match status" value="1"/>
</dbReference>
<keyword evidence="2 4" id="KW-0808">Transferase</keyword>
<comment type="similarity">
    <text evidence="4">Belongs to the class I-like SAM-binding methyltransferase superfamily. RNA M5U methyltransferase family.</text>
</comment>
<reference evidence="7 8" key="1">
    <citation type="journal article" date="2014" name="Int. J. Syst. Evol. Microbiol.">
        <title>Arthrobacter pityocampae sp. nov., isolated from Thaumetopoea pityocampa (Lep., Thaumetopoeidae).</title>
        <authorList>
            <person name="Ince I.A."/>
            <person name="Demirbag Z."/>
            <person name="Kati H."/>
        </authorList>
    </citation>
    <scope>NUCLEOTIDE SEQUENCE [LARGE SCALE GENOMIC DNA]</scope>
    <source>
        <strain evidence="7 8">Tp2</strain>
    </source>
</reference>
<dbReference type="Gene3D" id="3.40.50.150">
    <property type="entry name" value="Vaccinia Virus protein VP39"/>
    <property type="match status" value="1"/>
</dbReference>
<dbReference type="Pfam" id="PF05958">
    <property type="entry name" value="tRNA_U5-meth_tr"/>
    <property type="match status" value="1"/>
</dbReference>
<dbReference type="EMBL" id="PRKW01000002">
    <property type="protein sequence ID" value="PPB50175.1"/>
    <property type="molecule type" value="Genomic_DNA"/>
</dbReference>
<dbReference type="PROSITE" id="PS50926">
    <property type="entry name" value="TRAM"/>
    <property type="match status" value="1"/>
</dbReference>
<evidence type="ECO:0000256" key="5">
    <source>
        <dbReference type="SAM" id="MobiDB-lite"/>
    </source>
</evidence>
<keyword evidence="1 4" id="KW-0489">Methyltransferase</keyword>
<dbReference type="InterPro" id="IPR029063">
    <property type="entry name" value="SAM-dependent_MTases_sf"/>
</dbReference>
<accession>A0A2S5J047</accession>
<organism evidence="7 8">
    <name type="scientific">Arthrobacter pityocampae</name>
    <dbReference type="NCBI Taxonomy" id="547334"/>
    <lineage>
        <taxon>Bacteria</taxon>
        <taxon>Bacillati</taxon>
        <taxon>Actinomycetota</taxon>
        <taxon>Actinomycetes</taxon>
        <taxon>Micrococcales</taxon>
        <taxon>Micrococcaceae</taxon>
        <taxon>Arthrobacter</taxon>
    </lineage>
</organism>
<keyword evidence="3 4" id="KW-0949">S-adenosyl-L-methionine</keyword>
<dbReference type="PROSITE" id="PS51687">
    <property type="entry name" value="SAM_MT_RNA_M5U"/>
    <property type="match status" value="1"/>
</dbReference>
<dbReference type="InterPro" id="IPR010280">
    <property type="entry name" value="U5_MeTrfase_fam"/>
</dbReference>
<evidence type="ECO:0000259" key="6">
    <source>
        <dbReference type="PROSITE" id="PS50926"/>
    </source>
</evidence>
<protein>
    <submittedName>
        <fullName evidence="7">Class I SAM-dependent RNA methyltransferase</fullName>
    </submittedName>
</protein>
<dbReference type="OrthoDB" id="9804590at2"/>